<evidence type="ECO:0000313" key="3">
    <source>
        <dbReference type="Proteomes" id="UP000197424"/>
    </source>
</evidence>
<dbReference type="Proteomes" id="UP000197424">
    <property type="component" value="Chromosome"/>
</dbReference>
<proteinExistence type="predicted"/>
<dbReference type="Pfam" id="PF10006">
    <property type="entry name" value="DUF2249"/>
    <property type="match status" value="1"/>
</dbReference>
<dbReference type="EMBL" id="CP022115">
    <property type="protein sequence ID" value="ASJ24377.1"/>
    <property type="molecule type" value="Genomic_DNA"/>
</dbReference>
<reference evidence="3" key="1">
    <citation type="submission" date="2017-06" db="EMBL/GenBank/DDBJ databases">
        <title>Whole genome sequence of Laribacter hongkongensis LHGZ1.</title>
        <authorList>
            <person name="Chen D."/>
            <person name="Wu H."/>
            <person name="Chen J."/>
        </authorList>
    </citation>
    <scope>NUCLEOTIDE SEQUENCE [LARGE SCALE GENOMIC DNA]</scope>
    <source>
        <strain evidence="3">LHGZ1</strain>
    </source>
</reference>
<feature type="domain" description="DUF2249" evidence="1">
    <location>
        <begin position="17"/>
        <end position="83"/>
    </location>
</feature>
<dbReference type="RefSeq" id="WP_088860709.1">
    <property type="nucleotide sequence ID" value="NZ_CP022115.1"/>
</dbReference>
<gene>
    <name evidence="2" type="ORF">LHGZ1_1546</name>
</gene>
<sequence>MFPDCSIPVIQGGIHFFDARGVARRFRHAAVFGALNALHPGETMRFCNDHDPLPLLEQIGQFFGQRVRVTYVERTKEKTVIDFCVLQ</sequence>
<dbReference type="AlphaFoldDB" id="A0A248LI00"/>
<organism evidence="2 3">
    <name type="scientific">Laribacter hongkongensis</name>
    <dbReference type="NCBI Taxonomy" id="168471"/>
    <lineage>
        <taxon>Bacteria</taxon>
        <taxon>Pseudomonadati</taxon>
        <taxon>Pseudomonadota</taxon>
        <taxon>Betaproteobacteria</taxon>
        <taxon>Neisseriales</taxon>
        <taxon>Aquaspirillaceae</taxon>
        <taxon>Laribacter</taxon>
    </lineage>
</organism>
<accession>A0A248LI00</accession>
<evidence type="ECO:0000313" key="2">
    <source>
        <dbReference type="EMBL" id="ASJ24377.1"/>
    </source>
</evidence>
<protein>
    <submittedName>
        <fullName evidence="2">DUF2249 domain containing protein</fullName>
    </submittedName>
</protein>
<evidence type="ECO:0000259" key="1">
    <source>
        <dbReference type="Pfam" id="PF10006"/>
    </source>
</evidence>
<dbReference type="OrthoDB" id="8451629at2"/>
<dbReference type="InterPro" id="IPR018720">
    <property type="entry name" value="DUF2249"/>
</dbReference>
<name>A0A248LI00_9NEIS</name>